<protein>
    <submittedName>
        <fullName evidence="1">Uncharacterized protein</fullName>
    </submittedName>
</protein>
<evidence type="ECO:0000313" key="1">
    <source>
        <dbReference type="EMBL" id="AEF82301.1"/>
    </source>
</evidence>
<accession>F5Y863</accession>
<keyword evidence="2" id="KW-1185">Reference proteome</keyword>
<name>F5Y863_LEAAZ</name>
<dbReference type="AlphaFoldDB" id="F5Y863"/>
<proteinExistence type="predicted"/>
<sequence length="43" mass="4951">MFCQDGQAFLENDCVASQDVRNFSSGVRIFYKEGIHRKEDLVP</sequence>
<dbReference type="Proteomes" id="UP000009222">
    <property type="component" value="Chromosome"/>
</dbReference>
<gene>
    <name evidence="1" type="ordered locus">TREAZ_1019</name>
</gene>
<evidence type="ECO:0000313" key="2">
    <source>
        <dbReference type="Proteomes" id="UP000009222"/>
    </source>
</evidence>
<dbReference type="HOGENOM" id="CLU_3240990_0_0_12"/>
<organism evidence="1 2">
    <name type="scientific">Leadbettera azotonutricia (strain ATCC BAA-888 / DSM 13862 / ZAS-9)</name>
    <name type="common">Treponema azotonutricium</name>
    <dbReference type="NCBI Taxonomy" id="545695"/>
    <lineage>
        <taxon>Bacteria</taxon>
        <taxon>Pseudomonadati</taxon>
        <taxon>Spirochaetota</taxon>
        <taxon>Spirochaetia</taxon>
        <taxon>Spirochaetales</taxon>
        <taxon>Breznakiellaceae</taxon>
        <taxon>Leadbettera</taxon>
    </lineage>
</organism>
<reference evidence="2" key="1">
    <citation type="submission" date="2009-12" db="EMBL/GenBank/DDBJ databases">
        <title>Complete sequence of Treponema azotonutricium strain ZAS-9.</title>
        <authorList>
            <person name="Tetu S.G."/>
            <person name="Matson E."/>
            <person name="Ren Q."/>
            <person name="Seshadri R."/>
            <person name="Elbourne L."/>
            <person name="Hassan K.A."/>
            <person name="Durkin A."/>
            <person name="Radune D."/>
            <person name="Mohamoud Y."/>
            <person name="Shay R."/>
            <person name="Jin S."/>
            <person name="Zhang X."/>
            <person name="Lucey K."/>
            <person name="Ballor N.R."/>
            <person name="Ottesen E."/>
            <person name="Rosenthal R."/>
            <person name="Allen A."/>
            <person name="Leadbetter J.R."/>
            <person name="Paulsen I.T."/>
        </authorList>
    </citation>
    <scope>NUCLEOTIDE SEQUENCE [LARGE SCALE GENOMIC DNA]</scope>
    <source>
        <strain evidence="2">ATCC BAA-888 / DSM 13862 / ZAS-9</strain>
    </source>
</reference>
<dbReference type="InParanoid" id="F5Y863"/>
<dbReference type="EMBL" id="CP001841">
    <property type="protein sequence ID" value="AEF82301.1"/>
    <property type="molecule type" value="Genomic_DNA"/>
</dbReference>
<reference evidence="1 2" key="2">
    <citation type="journal article" date="2011" name="ISME J.">
        <title>RNA-seq reveals cooperative metabolic interactions between two termite-gut spirochete species in co-culture.</title>
        <authorList>
            <person name="Rosenthal A.Z."/>
            <person name="Matson E.G."/>
            <person name="Eldar A."/>
            <person name="Leadbetter J.R."/>
        </authorList>
    </citation>
    <scope>NUCLEOTIDE SEQUENCE [LARGE SCALE GENOMIC DNA]</scope>
    <source>
        <strain evidence="2">ATCC BAA-888 / DSM 13862 / ZAS-9</strain>
    </source>
</reference>
<dbReference type="KEGG" id="taz:TREAZ_1019"/>